<dbReference type="Pfam" id="PF00646">
    <property type="entry name" value="F-box"/>
    <property type="match status" value="2"/>
</dbReference>
<accession>A0A0D9WVR5</accession>
<dbReference type="SUPFAM" id="SSF81383">
    <property type="entry name" value="F-box domain"/>
    <property type="match status" value="2"/>
</dbReference>
<dbReference type="SUPFAM" id="SSF52058">
    <property type="entry name" value="L domain-like"/>
    <property type="match status" value="1"/>
</dbReference>
<evidence type="ECO:0000259" key="1">
    <source>
        <dbReference type="PROSITE" id="PS50181"/>
    </source>
</evidence>
<keyword evidence="3" id="KW-1185">Reference proteome</keyword>
<sequence>MKRKSEESLDCAAGKRRRRCLSDLPMDVLGSIVSRLPIIDAVRTGTLSSQWIDIWRDHTTLTFNRTTMWRRRSRISHVDFSQKNFVKRVDSILRRHNGVGVERMEIKFPLRSNAQCAIDRWVSFAIASKTKEFCLDLSDPGPNPPYVLYYRRKIEGYCDFPCQLFDADNACSQLQCLQLSSVFLKPTAEFTGFLNLKRLNLIDVDIRDEGLQHLLCKPSILEFLEISNCKMLTKIHAPHILNRLKHLQVNNCHTLSNIEIDCDLTTLDFSGTMASFIIATSSSLTNVHVQLTTLSNGLAYIVTRFVRSFPTVQMLDLQFVGFPKAVSPQKLPKFMYLRHLRLETIISPRDTWSDILASAYLLETAPLMEKLEIHMCLDSTYTAYSKVDGELRSLPLHHHKHLKWVQITGFFGLKVQVELALNILRSSTMLRKMEIWWSREESIFVDDRRVAMEYVRKADHRYIVEFRGNQKVARSNNREGREPLLDPRSRAALEVGRRMEEQDILTRIMSFLPLKEAARTSILSNQWKNIWCSNQNLVFQFTNMLSFDLHKRSWTEDDGLRLNQNLFIERVNAVLKQRSGLGVQTMAVLAELESNHADHIDSWLDFAIASKTKQLILDLIPEWPKEGAPYDFPVKLFNATNSSQLQAFILCGVSLKLPANFKGFQNLKKLKVGYTDVSDEDMHTLVSNCRSLEFLYIYNCDMLTRLWTTHPSNQLKHLRVENCTMLQEIELNFGLTELCYEGRLIPLAPPSPLLMTNVWMKLSDIYDVLGYMFTKLPSTLPHLEMLTINCSEHQRTTLPEKTIKFMYLKHLRLELTFCVPERKVDMLDFACLLEAAPFLETLELHMWMPLDEPYSKNHGELRSLPARPHSNLRLVYITGFYGVKDQLELVRHILRNAVTLNAMKIDPRPVVAVPLKMFTRLDEKFLCFVGYGSAVEYLSKEDHRNVVDIYEIRREDVERLTIFKIMEVPWVRSETVLSYF</sequence>
<evidence type="ECO:0000313" key="3">
    <source>
        <dbReference type="Proteomes" id="UP000032180"/>
    </source>
</evidence>
<dbReference type="PANTHER" id="PTHR34145">
    <property type="entry name" value="OS02G0105600 PROTEIN"/>
    <property type="match status" value="1"/>
</dbReference>
<dbReference type="Gene3D" id="3.80.10.10">
    <property type="entry name" value="Ribonuclease Inhibitor"/>
    <property type="match status" value="2"/>
</dbReference>
<dbReference type="InterPro" id="IPR032675">
    <property type="entry name" value="LRR_dom_sf"/>
</dbReference>
<evidence type="ECO:0000313" key="2">
    <source>
        <dbReference type="EnsemblPlants" id="LPERR07G03400.1"/>
    </source>
</evidence>
<protein>
    <recommendedName>
        <fullName evidence="1">F-box domain-containing protein</fullName>
    </recommendedName>
</protein>
<dbReference type="InterPro" id="IPR053772">
    <property type="entry name" value="At1g61320/At1g61330-like"/>
</dbReference>
<dbReference type="PROSITE" id="PS50181">
    <property type="entry name" value="FBOX"/>
    <property type="match status" value="1"/>
</dbReference>
<dbReference type="SMART" id="SM00256">
    <property type="entry name" value="FBOX"/>
    <property type="match status" value="2"/>
</dbReference>
<dbReference type="Proteomes" id="UP000032180">
    <property type="component" value="Chromosome 7"/>
</dbReference>
<dbReference type="eggNOG" id="ENOG502RYMX">
    <property type="taxonomic scope" value="Eukaryota"/>
</dbReference>
<organism evidence="2 3">
    <name type="scientific">Leersia perrieri</name>
    <dbReference type="NCBI Taxonomy" id="77586"/>
    <lineage>
        <taxon>Eukaryota</taxon>
        <taxon>Viridiplantae</taxon>
        <taxon>Streptophyta</taxon>
        <taxon>Embryophyta</taxon>
        <taxon>Tracheophyta</taxon>
        <taxon>Spermatophyta</taxon>
        <taxon>Magnoliopsida</taxon>
        <taxon>Liliopsida</taxon>
        <taxon>Poales</taxon>
        <taxon>Poaceae</taxon>
        <taxon>BOP clade</taxon>
        <taxon>Oryzoideae</taxon>
        <taxon>Oryzeae</taxon>
        <taxon>Oryzinae</taxon>
        <taxon>Leersia</taxon>
    </lineage>
</organism>
<dbReference type="HOGENOM" id="CLU_303739_0_0_1"/>
<dbReference type="PANTHER" id="PTHR34145:SF61">
    <property type="entry name" value="OS07G0161500 PROTEIN"/>
    <property type="match status" value="1"/>
</dbReference>
<dbReference type="InterPro" id="IPR036047">
    <property type="entry name" value="F-box-like_dom_sf"/>
</dbReference>
<dbReference type="InterPro" id="IPR055357">
    <property type="entry name" value="LRR_At1g61320_AtMIF1"/>
</dbReference>
<dbReference type="InterPro" id="IPR001810">
    <property type="entry name" value="F-box_dom"/>
</dbReference>
<dbReference type="STRING" id="77586.A0A0D9WVR5"/>
<dbReference type="Pfam" id="PF23622">
    <property type="entry name" value="LRR_At1g61320_AtMIF1"/>
    <property type="match status" value="2"/>
</dbReference>
<name>A0A0D9WVR5_9ORYZ</name>
<reference evidence="2" key="3">
    <citation type="submission" date="2015-04" db="UniProtKB">
        <authorList>
            <consortium name="EnsemblPlants"/>
        </authorList>
    </citation>
    <scope>IDENTIFICATION</scope>
</reference>
<reference evidence="2 3" key="1">
    <citation type="submission" date="2012-08" db="EMBL/GenBank/DDBJ databases">
        <title>Oryza genome evolution.</title>
        <authorList>
            <person name="Wing R.A."/>
        </authorList>
    </citation>
    <scope>NUCLEOTIDE SEQUENCE</scope>
</reference>
<dbReference type="AlphaFoldDB" id="A0A0D9WVR5"/>
<proteinExistence type="predicted"/>
<reference evidence="3" key="2">
    <citation type="submission" date="2013-12" db="EMBL/GenBank/DDBJ databases">
        <authorList>
            <person name="Yu Y."/>
            <person name="Lee S."/>
            <person name="de Baynast K."/>
            <person name="Wissotski M."/>
            <person name="Liu L."/>
            <person name="Talag J."/>
            <person name="Goicoechea J."/>
            <person name="Angelova A."/>
            <person name="Jetty R."/>
            <person name="Kudrna D."/>
            <person name="Golser W."/>
            <person name="Rivera L."/>
            <person name="Zhang J."/>
            <person name="Wing R."/>
        </authorList>
    </citation>
    <scope>NUCLEOTIDE SEQUENCE</scope>
</reference>
<dbReference type="Gramene" id="LPERR07G03400.1">
    <property type="protein sequence ID" value="LPERR07G03400.1"/>
    <property type="gene ID" value="LPERR07G03400"/>
</dbReference>
<dbReference type="EnsemblPlants" id="LPERR07G03400.1">
    <property type="protein sequence ID" value="LPERR07G03400.1"/>
    <property type="gene ID" value="LPERR07G03400"/>
</dbReference>
<feature type="domain" description="F-box" evidence="1">
    <location>
        <begin position="18"/>
        <end position="72"/>
    </location>
</feature>